<evidence type="ECO:0000313" key="2">
    <source>
        <dbReference type="EMBL" id="USG64876.1"/>
    </source>
</evidence>
<dbReference type="RefSeq" id="WP_251871984.1">
    <property type="nucleotide sequence ID" value="NZ_CP098755.1"/>
</dbReference>
<dbReference type="Proteomes" id="UP001056500">
    <property type="component" value="Chromosome"/>
</dbReference>
<protein>
    <submittedName>
        <fullName evidence="2">Uncharacterized protein</fullName>
    </submittedName>
</protein>
<dbReference type="EMBL" id="CP098755">
    <property type="protein sequence ID" value="USG64876.1"/>
    <property type="molecule type" value="Genomic_DNA"/>
</dbReference>
<name>A0ABY4WDF6_9BACL</name>
<sequence>MAEEKDRQKGRPDTSKNGMLKRRELELKDEAIKERGRSILTRLGKKKN</sequence>
<gene>
    <name evidence="2" type="ORF">NDK47_22565</name>
</gene>
<proteinExistence type="predicted"/>
<feature type="compositionally biased region" description="Basic and acidic residues" evidence="1">
    <location>
        <begin position="1"/>
        <end position="14"/>
    </location>
</feature>
<accession>A0ABY4WDF6</accession>
<evidence type="ECO:0000313" key="3">
    <source>
        <dbReference type="Proteomes" id="UP001056500"/>
    </source>
</evidence>
<feature type="region of interest" description="Disordered" evidence="1">
    <location>
        <begin position="1"/>
        <end position="24"/>
    </location>
</feature>
<reference evidence="2" key="1">
    <citation type="submission" date="2022-06" db="EMBL/GenBank/DDBJ databases">
        <title>Genome sequencing of Brevibacillus sp. BB3-R1.</title>
        <authorList>
            <person name="Heo J."/>
            <person name="Lee D."/>
            <person name="Won M."/>
            <person name="Han B.-H."/>
            <person name="Hong S.-B."/>
            <person name="Kwon S.-W."/>
        </authorList>
    </citation>
    <scope>NUCLEOTIDE SEQUENCE</scope>
    <source>
        <strain evidence="2">BB3-R1</strain>
    </source>
</reference>
<organism evidence="2 3">
    <name type="scientific">Brevibacillus ruminantium</name>
    <dbReference type="NCBI Taxonomy" id="2950604"/>
    <lineage>
        <taxon>Bacteria</taxon>
        <taxon>Bacillati</taxon>
        <taxon>Bacillota</taxon>
        <taxon>Bacilli</taxon>
        <taxon>Bacillales</taxon>
        <taxon>Paenibacillaceae</taxon>
        <taxon>Brevibacillus</taxon>
    </lineage>
</organism>
<keyword evidence="3" id="KW-1185">Reference proteome</keyword>
<evidence type="ECO:0000256" key="1">
    <source>
        <dbReference type="SAM" id="MobiDB-lite"/>
    </source>
</evidence>